<evidence type="ECO:0000313" key="2">
    <source>
        <dbReference type="Proteomes" id="UP001630127"/>
    </source>
</evidence>
<reference evidence="1 2" key="1">
    <citation type="submission" date="2024-11" db="EMBL/GenBank/DDBJ databases">
        <title>A near-complete genome assembly of Cinchona calisaya.</title>
        <authorList>
            <person name="Lian D.C."/>
            <person name="Zhao X.W."/>
            <person name="Wei L."/>
        </authorList>
    </citation>
    <scope>NUCLEOTIDE SEQUENCE [LARGE SCALE GENOMIC DNA]</scope>
    <source>
        <tissue evidence="1">Nenye</tissue>
    </source>
</reference>
<gene>
    <name evidence="1" type="ORF">ACH5RR_018372</name>
</gene>
<sequence>MVSEYLGMAQGNKPVVYSSLVPGRARFMYAPLIYHGEIEFKIVIVEKHTLIMSPYMLLRRAITYLAKLRLIVKKLEF</sequence>
<protein>
    <submittedName>
        <fullName evidence="1">Uncharacterized protein</fullName>
    </submittedName>
</protein>
<name>A0ABD2ZMJ1_9GENT</name>
<dbReference type="EMBL" id="JBJUIK010000008">
    <property type="protein sequence ID" value="KAL3520223.1"/>
    <property type="molecule type" value="Genomic_DNA"/>
</dbReference>
<keyword evidence="2" id="KW-1185">Reference proteome</keyword>
<organism evidence="1 2">
    <name type="scientific">Cinchona calisaya</name>
    <dbReference type="NCBI Taxonomy" id="153742"/>
    <lineage>
        <taxon>Eukaryota</taxon>
        <taxon>Viridiplantae</taxon>
        <taxon>Streptophyta</taxon>
        <taxon>Embryophyta</taxon>
        <taxon>Tracheophyta</taxon>
        <taxon>Spermatophyta</taxon>
        <taxon>Magnoliopsida</taxon>
        <taxon>eudicotyledons</taxon>
        <taxon>Gunneridae</taxon>
        <taxon>Pentapetalae</taxon>
        <taxon>asterids</taxon>
        <taxon>lamiids</taxon>
        <taxon>Gentianales</taxon>
        <taxon>Rubiaceae</taxon>
        <taxon>Cinchonoideae</taxon>
        <taxon>Cinchoneae</taxon>
        <taxon>Cinchona</taxon>
    </lineage>
</organism>
<evidence type="ECO:0000313" key="1">
    <source>
        <dbReference type="EMBL" id="KAL3520223.1"/>
    </source>
</evidence>
<proteinExistence type="predicted"/>
<comment type="caution">
    <text evidence="1">The sequence shown here is derived from an EMBL/GenBank/DDBJ whole genome shotgun (WGS) entry which is preliminary data.</text>
</comment>
<dbReference type="Proteomes" id="UP001630127">
    <property type="component" value="Unassembled WGS sequence"/>
</dbReference>
<dbReference type="AlphaFoldDB" id="A0ABD2ZMJ1"/>
<accession>A0ABD2ZMJ1</accession>